<protein>
    <recommendedName>
        <fullName evidence="4">Pentapeptide repeat-containing protein</fullName>
    </recommendedName>
</protein>
<comment type="caution">
    <text evidence="2">The sequence shown here is derived from an EMBL/GenBank/DDBJ whole genome shotgun (WGS) entry which is preliminary data.</text>
</comment>
<keyword evidence="3" id="KW-1185">Reference proteome</keyword>
<evidence type="ECO:0000313" key="2">
    <source>
        <dbReference type="EMBL" id="GMA20836.1"/>
    </source>
</evidence>
<feature type="region of interest" description="Disordered" evidence="1">
    <location>
        <begin position="33"/>
        <end position="54"/>
    </location>
</feature>
<proteinExistence type="predicted"/>
<organism evidence="2 3">
    <name type="scientific">Arsenicicoccus piscis</name>
    <dbReference type="NCBI Taxonomy" id="673954"/>
    <lineage>
        <taxon>Bacteria</taxon>
        <taxon>Bacillati</taxon>
        <taxon>Actinomycetota</taxon>
        <taxon>Actinomycetes</taxon>
        <taxon>Micrococcales</taxon>
        <taxon>Intrasporangiaceae</taxon>
        <taxon>Arsenicicoccus</taxon>
    </lineage>
</organism>
<evidence type="ECO:0000313" key="3">
    <source>
        <dbReference type="Proteomes" id="UP001157109"/>
    </source>
</evidence>
<evidence type="ECO:0008006" key="4">
    <source>
        <dbReference type="Google" id="ProtNLM"/>
    </source>
</evidence>
<gene>
    <name evidence="2" type="ORF">GCM10025862_28570</name>
</gene>
<sequence>MLLGADLRDADVRGAQLAEALFLTGPQLAAARGDAATTVPDHLARPGHWTVRHQ</sequence>
<dbReference type="Proteomes" id="UP001157109">
    <property type="component" value="Unassembled WGS sequence"/>
</dbReference>
<name>A0ABQ6HR83_9MICO</name>
<accession>A0ABQ6HR83</accession>
<reference evidence="3" key="1">
    <citation type="journal article" date="2019" name="Int. J. Syst. Evol. Microbiol.">
        <title>The Global Catalogue of Microorganisms (GCM) 10K type strain sequencing project: providing services to taxonomists for standard genome sequencing and annotation.</title>
        <authorList>
            <consortium name="The Broad Institute Genomics Platform"/>
            <consortium name="The Broad Institute Genome Sequencing Center for Infectious Disease"/>
            <person name="Wu L."/>
            <person name="Ma J."/>
        </authorList>
    </citation>
    <scope>NUCLEOTIDE SEQUENCE [LARGE SCALE GENOMIC DNA]</scope>
    <source>
        <strain evidence="3">NBRC 105830</strain>
    </source>
</reference>
<evidence type="ECO:0000256" key="1">
    <source>
        <dbReference type="SAM" id="MobiDB-lite"/>
    </source>
</evidence>
<dbReference type="EMBL" id="BSUJ01000001">
    <property type="protein sequence ID" value="GMA20836.1"/>
    <property type="molecule type" value="Genomic_DNA"/>
</dbReference>